<dbReference type="Gene3D" id="2.30.30.940">
    <property type="match status" value="1"/>
</dbReference>
<dbReference type="Pfam" id="PF05970">
    <property type="entry name" value="PIF1"/>
    <property type="match status" value="1"/>
</dbReference>
<reference evidence="3" key="1">
    <citation type="submission" date="2023-03" db="EMBL/GenBank/DDBJ databases">
        <title>Andean soil-derived lignocellulolytic bacterial consortium as a source of novel taxa and putative plastic-active enzymes.</title>
        <authorList>
            <person name="Diaz-Garcia L."/>
            <person name="Chuvochina M."/>
            <person name="Feuerriegel G."/>
            <person name="Bunk B."/>
            <person name="Sproer C."/>
            <person name="Streit W.R."/>
            <person name="Rodriguez L.M."/>
            <person name="Overmann J."/>
            <person name="Jimenez D.J."/>
        </authorList>
    </citation>
    <scope>NUCLEOTIDE SEQUENCE</scope>
    <source>
        <strain evidence="3">MAG 7</strain>
    </source>
</reference>
<dbReference type="InterPro" id="IPR029491">
    <property type="entry name" value="Helicase_HTH"/>
</dbReference>
<feature type="region of interest" description="Disordered" evidence="1">
    <location>
        <begin position="624"/>
        <end position="645"/>
    </location>
</feature>
<evidence type="ECO:0000313" key="4">
    <source>
        <dbReference type="Proteomes" id="UP001220610"/>
    </source>
</evidence>
<dbReference type="FunFam" id="3.40.50.300:FF:001498">
    <property type="entry name" value="ATP-dependent DNA helicase"/>
    <property type="match status" value="1"/>
</dbReference>
<dbReference type="EMBL" id="CP119311">
    <property type="protein sequence ID" value="WEK36837.1"/>
    <property type="molecule type" value="Genomic_DNA"/>
</dbReference>
<dbReference type="SUPFAM" id="SSF52540">
    <property type="entry name" value="P-loop containing nucleoside triphosphate hydrolases"/>
    <property type="match status" value="2"/>
</dbReference>
<dbReference type="GO" id="GO:0003678">
    <property type="term" value="F:DNA helicase activity"/>
    <property type="evidence" value="ECO:0007669"/>
    <property type="project" value="InterPro"/>
</dbReference>
<evidence type="ECO:0000313" key="3">
    <source>
        <dbReference type="EMBL" id="WEK36837.1"/>
    </source>
</evidence>
<dbReference type="AlphaFoldDB" id="A0AAJ5WUH1"/>
<feature type="domain" description="AAA+ ATPase" evidence="2">
    <location>
        <begin position="21"/>
        <end position="328"/>
    </location>
</feature>
<dbReference type="InterPro" id="IPR003593">
    <property type="entry name" value="AAA+_ATPase"/>
</dbReference>
<dbReference type="Gene3D" id="3.40.50.300">
    <property type="entry name" value="P-loop containing nucleotide triphosphate hydrolases"/>
    <property type="match status" value="1"/>
</dbReference>
<accession>A0AAJ5WUH1</accession>
<name>A0AAJ5WUH1_9BACT</name>
<dbReference type="InterPro" id="IPR051055">
    <property type="entry name" value="PIF1_helicase"/>
</dbReference>
<evidence type="ECO:0000256" key="1">
    <source>
        <dbReference type="SAM" id="MobiDB-lite"/>
    </source>
</evidence>
<evidence type="ECO:0000259" key="2">
    <source>
        <dbReference type="SMART" id="SM00382"/>
    </source>
</evidence>
<dbReference type="CDD" id="cd18809">
    <property type="entry name" value="SF1_C_RecD"/>
    <property type="match status" value="1"/>
</dbReference>
<dbReference type="PANTHER" id="PTHR47642">
    <property type="entry name" value="ATP-DEPENDENT DNA HELICASE"/>
    <property type="match status" value="1"/>
</dbReference>
<sequence length="748" mass="85723">MSSTDSSNHLFQLASRFVNQTGRHIFLTGRAGTGKTTFLRYIREHSAKKMAIVAPTGVAAINAGGVTLHSFFQLPFGAFIPTLQGAWDHGRQVNNPHTLLKNLRLSNDKRELMRELELLIIDEVSMLRADLLDEIDLVLRHVRHKTSQPFGGVQVLFIGDLFQLPPVINNEEWELLRPHYRSPLFFDAQVLQQSPLLYLELQKIYRQHETGFINLLNNVRNNQVTDQDLELLHKHYRPGYQQEEGDNYITLTTHNAKADAINQQQLEQLEGEQFAFTGEIKGDFSEKALPADKLLQLKVGAQIMFLKNDKGESRRYYNGKIAIVDRIENDKIFVRFPNEPQEMELEKETWRNIRYQYNREQDNIEEEELGTYTQYPIRLAWAITIHKSQGLTFEKAIIDAGASFAPGQVYVALSRLTTLDGLILFSRIQPHAIQTDERALHFTRSARPEDFLLEELQKEQKLFIGRSLVQSFDWSKLFASFRDHFESYERLQLPDKNAAVQWAYQLLEEVTRLQEMAGKFNRQLEQLLPQAEQDNYQHLHQRIGAAVDYFGKPLDVIATSIQTHTSELTGKQKSKKYLAALRELALLPDRKKLELQACLLITEGLTRQEEIGQLLQQVEEKKIAGRQQQEKLPPPKPEKAAKGETRRLSLQLFREGKGMADIAIERNLAISTIETHLVSFIITGEISITDIVDAGKVTQILQAMEAIAFTGHAAQSLKDKLGENFSYGEIRAVIQHRDWLQTASKPQE</sequence>
<proteinExistence type="predicted"/>
<feature type="compositionally biased region" description="Basic and acidic residues" evidence="1">
    <location>
        <begin position="636"/>
        <end position="645"/>
    </location>
</feature>
<dbReference type="GO" id="GO:0000723">
    <property type="term" value="P:telomere maintenance"/>
    <property type="evidence" value="ECO:0007669"/>
    <property type="project" value="InterPro"/>
</dbReference>
<dbReference type="InterPro" id="IPR010285">
    <property type="entry name" value="DNA_helicase_pif1-like_DEAD"/>
</dbReference>
<dbReference type="SMART" id="SM00382">
    <property type="entry name" value="AAA"/>
    <property type="match status" value="1"/>
</dbReference>
<dbReference type="InterPro" id="IPR027417">
    <property type="entry name" value="P-loop_NTPase"/>
</dbReference>
<dbReference type="Proteomes" id="UP001220610">
    <property type="component" value="Chromosome"/>
</dbReference>
<dbReference type="Pfam" id="PF14493">
    <property type="entry name" value="HTH_40"/>
    <property type="match status" value="1"/>
</dbReference>
<dbReference type="PANTHER" id="PTHR47642:SF7">
    <property type="entry name" value="ATP-DEPENDENT DNA HELICASE PIF1"/>
    <property type="match status" value="1"/>
</dbReference>
<organism evidence="3 4">
    <name type="scientific">Candidatus Pseudobacter hemicellulosilyticus</name>
    <dbReference type="NCBI Taxonomy" id="3121375"/>
    <lineage>
        <taxon>Bacteria</taxon>
        <taxon>Pseudomonadati</taxon>
        <taxon>Bacteroidota</taxon>
        <taxon>Chitinophagia</taxon>
        <taxon>Chitinophagales</taxon>
        <taxon>Chitinophagaceae</taxon>
        <taxon>Pseudobacter</taxon>
    </lineage>
</organism>
<gene>
    <name evidence="3" type="ORF">P0Y53_04920</name>
</gene>
<dbReference type="GO" id="GO:0006281">
    <property type="term" value="P:DNA repair"/>
    <property type="evidence" value="ECO:0007669"/>
    <property type="project" value="InterPro"/>
</dbReference>
<protein>
    <submittedName>
        <fullName evidence="3">AAA family ATPase</fullName>
    </submittedName>
</protein>